<dbReference type="PANTHER" id="PTHR24171:SF9">
    <property type="entry name" value="ANKYRIN REPEAT DOMAIN-CONTAINING PROTEIN 39"/>
    <property type="match status" value="1"/>
</dbReference>
<dbReference type="SMART" id="SM00248">
    <property type="entry name" value="ANK"/>
    <property type="match status" value="2"/>
</dbReference>
<protein>
    <submittedName>
        <fullName evidence="4">Myotrophin</fullName>
    </submittedName>
</protein>
<proteinExistence type="predicted"/>
<evidence type="ECO:0000256" key="1">
    <source>
        <dbReference type="ARBA" id="ARBA00022737"/>
    </source>
</evidence>
<organism evidence="4 5">
    <name type="scientific">Fundulus heteroclitus</name>
    <name type="common">Killifish</name>
    <name type="synonym">Mummichog</name>
    <dbReference type="NCBI Taxonomy" id="8078"/>
    <lineage>
        <taxon>Eukaryota</taxon>
        <taxon>Metazoa</taxon>
        <taxon>Chordata</taxon>
        <taxon>Craniata</taxon>
        <taxon>Vertebrata</taxon>
        <taxon>Euteleostomi</taxon>
        <taxon>Actinopterygii</taxon>
        <taxon>Neopterygii</taxon>
        <taxon>Teleostei</taxon>
        <taxon>Neoteleostei</taxon>
        <taxon>Acanthomorphata</taxon>
        <taxon>Ovalentaria</taxon>
        <taxon>Atherinomorphae</taxon>
        <taxon>Cyprinodontiformes</taxon>
        <taxon>Fundulidae</taxon>
        <taxon>Fundulus</taxon>
    </lineage>
</organism>
<dbReference type="Ensembl" id="ENSFHET00000026421.1">
    <property type="protein sequence ID" value="ENSFHEP00000017667.1"/>
    <property type="gene ID" value="ENSFHEG00000019416.1"/>
</dbReference>
<dbReference type="InterPro" id="IPR036770">
    <property type="entry name" value="Ankyrin_rpt-contain_sf"/>
</dbReference>
<evidence type="ECO:0000313" key="5">
    <source>
        <dbReference type="Proteomes" id="UP000265000"/>
    </source>
</evidence>
<evidence type="ECO:0000313" key="4">
    <source>
        <dbReference type="Ensembl" id="ENSFHEP00000017667.1"/>
    </source>
</evidence>
<dbReference type="GeneTree" id="ENSGT00430000031071"/>
<sequence>LTCFRPLQADDVDRTLDTGRKPLHYAADFGQGDVVAYLISKGANVNATDKHGITPLISACYEGHLPCVKMLLEKVRTTRSV</sequence>
<evidence type="ECO:0000256" key="2">
    <source>
        <dbReference type="ARBA" id="ARBA00023043"/>
    </source>
</evidence>
<dbReference type="PROSITE" id="PS50088">
    <property type="entry name" value="ANK_REPEAT"/>
    <property type="match status" value="1"/>
</dbReference>
<dbReference type="Pfam" id="PF12796">
    <property type="entry name" value="Ank_2"/>
    <property type="match status" value="1"/>
</dbReference>
<dbReference type="PANTHER" id="PTHR24171">
    <property type="entry name" value="ANKYRIN REPEAT DOMAIN-CONTAINING PROTEIN 39-RELATED"/>
    <property type="match status" value="1"/>
</dbReference>
<name>A0A3Q2PWR2_FUNHE</name>
<keyword evidence="1" id="KW-0677">Repeat</keyword>
<feature type="repeat" description="ANK" evidence="3">
    <location>
        <begin position="18"/>
        <end position="50"/>
    </location>
</feature>
<evidence type="ECO:0000256" key="3">
    <source>
        <dbReference type="PROSITE-ProRule" id="PRU00023"/>
    </source>
</evidence>
<dbReference type="STRING" id="8078.ENSFHEP00000017667"/>
<accession>A0A3Q2PWR2</accession>
<dbReference type="PROSITE" id="PS50297">
    <property type="entry name" value="ANK_REP_REGION"/>
    <property type="match status" value="1"/>
</dbReference>
<keyword evidence="5" id="KW-1185">Reference proteome</keyword>
<dbReference type="AlphaFoldDB" id="A0A3Q2PWR2"/>
<reference evidence="4" key="2">
    <citation type="submission" date="2025-09" db="UniProtKB">
        <authorList>
            <consortium name="Ensembl"/>
        </authorList>
    </citation>
    <scope>IDENTIFICATION</scope>
</reference>
<dbReference type="Proteomes" id="UP000265000">
    <property type="component" value="Unplaced"/>
</dbReference>
<reference evidence="4" key="1">
    <citation type="submission" date="2025-08" db="UniProtKB">
        <authorList>
            <consortium name="Ensembl"/>
        </authorList>
    </citation>
    <scope>IDENTIFICATION</scope>
</reference>
<dbReference type="Gene3D" id="1.25.40.20">
    <property type="entry name" value="Ankyrin repeat-containing domain"/>
    <property type="match status" value="1"/>
</dbReference>
<keyword evidence="2 3" id="KW-0040">ANK repeat</keyword>
<dbReference type="SUPFAM" id="SSF48403">
    <property type="entry name" value="Ankyrin repeat"/>
    <property type="match status" value="1"/>
</dbReference>
<dbReference type="InterPro" id="IPR002110">
    <property type="entry name" value="Ankyrin_rpt"/>
</dbReference>